<dbReference type="EMBL" id="FN654005">
    <property type="protein sequence ID" value="CBY16247.1"/>
    <property type="molecule type" value="Genomic_DNA"/>
</dbReference>
<evidence type="ECO:0000256" key="1">
    <source>
        <dbReference type="SAM" id="Phobius"/>
    </source>
</evidence>
<name>E4Y323_OIKDI</name>
<keyword evidence="1" id="KW-1133">Transmembrane helix</keyword>
<accession>E4Y323</accession>
<keyword evidence="1" id="KW-0472">Membrane</keyword>
<feature type="transmembrane region" description="Helical" evidence="1">
    <location>
        <begin position="83"/>
        <end position="105"/>
    </location>
</feature>
<organism evidence="2">
    <name type="scientific">Oikopleura dioica</name>
    <name type="common">Tunicate</name>
    <dbReference type="NCBI Taxonomy" id="34765"/>
    <lineage>
        <taxon>Eukaryota</taxon>
        <taxon>Metazoa</taxon>
        <taxon>Chordata</taxon>
        <taxon>Tunicata</taxon>
        <taxon>Appendicularia</taxon>
        <taxon>Copelata</taxon>
        <taxon>Oikopleuridae</taxon>
        <taxon>Oikopleura</taxon>
    </lineage>
</organism>
<feature type="non-terminal residue" evidence="2">
    <location>
        <position position="1"/>
    </location>
</feature>
<dbReference type="InParanoid" id="E4Y323"/>
<dbReference type="AlphaFoldDB" id="E4Y323"/>
<keyword evidence="3" id="KW-1185">Reference proteome</keyword>
<proteinExistence type="predicted"/>
<protein>
    <submittedName>
        <fullName evidence="2">Uncharacterized protein</fullName>
    </submittedName>
</protein>
<evidence type="ECO:0000313" key="2">
    <source>
        <dbReference type="EMBL" id="CBY16247.1"/>
    </source>
</evidence>
<sequence>INLPTSFSRTFQGCSSSLASQSGRLIQRTATRHGKNTSRCFSFILKAAGVARCLANNVYQREWTAFSPVNCSSASSHAQSSSVLFTASSGSSSLLLLFFVIRSVWRAC</sequence>
<reference evidence="2" key="1">
    <citation type="journal article" date="2010" name="Science">
        <title>Plasticity of animal genome architecture unmasked by rapid evolution of a pelagic tunicate.</title>
        <authorList>
            <person name="Denoeud F."/>
            <person name="Henriet S."/>
            <person name="Mungpakdee S."/>
            <person name="Aury J.M."/>
            <person name="Da Silva C."/>
            <person name="Brinkmann H."/>
            <person name="Mikhaleva J."/>
            <person name="Olsen L.C."/>
            <person name="Jubin C."/>
            <person name="Canestro C."/>
            <person name="Bouquet J.M."/>
            <person name="Danks G."/>
            <person name="Poulain J."/>
            <person name="Campsteijn C."/>
            <person name="Adamski M."/>
            <person name="Cross I."/>
            <person name="Yadetie F."/>
            <person name="Muffato M."/>
            <person name="Louis A."/>
            <person name="Butcher S."/>
            <person name="Tsagkogeorga G."/>
            <person name="Konrad A."/>
            <person name="Singh S."/>
            <person name="Jensen M.F."/>
            <person name="Cong E.H."/>
            <person name="Eikeseth-Otteraa H."/>
            <person name="Noel B."/>
            <person name="Anthouard V."/>
            <person name="Porcel B.M."/>
            <person name="Kachouri-Lafond R."/>
            <person name="Nishino A."/>
            <person name="Ugolini M."/>
            <person name="Chourrout P."/>
            <person name="Nishida H."/>
            <person name="Aasland R."/>
            <person name="Huzurbazar S."/>
            <person name="Westhof E."/>
            <person name="Delsuc F."/>
            <person name="Lehrach H."/>
            <person name="Reinhardt R."/>
            <person name="Weissenbach J."/>
            <person name="Roy S.W."/>
            <person name="Artiguenave F."/>
            <person name="Postlethwait J.H."/>
            <person name="Manak J.R."/>
            <person name="Thompson E.M."/>
            <person name="Jaillon O."/>
            <person name="Du Pasquier L."/>
            <person name="Boudinot P."/>
            <person name="Liberles D.A."/>
            <person name="Volff J.N."/>
            <person name="Philippe H."/>
            <person name="Lenhard B."/>
            <person name="Roest Crollius H."/>
            <person name="Wincker P."/>
            <person name="Chourrout D."/>
        </authorList>
    </citation>
    <scope>NUCLEOTIDE SEQUENCE [LARGE SCALE GENOMIC DNA]</scope>
</reference>
<gene>
    <name evidence="2" type="ORF">GSOID_T00016592001</name>
</gene>
<evidence type="ECO:0000313" key="3">
    <source>
        <dbReference type="Proteomes" id="UP000001307"/>
    </source>
</evidence>
<keyword evidence="1" id="KW-0812">Transmembrane</keyword>
<dbReference type="Proteomes" id="UP000001307">
    <property type="component" value="Unassembled WGS sequence"/>
</dbReference>